<dbReference type="PANTHER" id="PTHR13693:SF3">
    <property type="entry name" value="LD36009P"/>
    <property type="match status" value="1"/>
</dbReference>
<evidence type="ECO:0000256" key="1">
    <source>
        <dbReference type="ARBA" id="ARBA00001933"/>
    </source>
</evidence>
<evidence type="ECO:0000256" key="2">
    <source>
        <dbReference type="ARBA" id="ARBA00022679"/>
    </source>
</evidence>
<dbReference type="InterPro" id="IPR001917">
    <property type="entry name" value="Aminotrans_II_pyridoxalP_BS"/>
</dbReference>
<comment type="similarity">
    <text evidence="4">Belongs to the class-II pyridoxal-phosphate-dependent aminotransferase family.</text>
</comment>
<dbReference type="OrthoDB" id="9807157at2"/>
<accession>A0A7U4QKK1</accession>
<dbReference type="KEGG" id="daw:HS1_001251"/>
<gene>
    <name evidence="6" type="ORF">HS1_001251</name>
</gene>
<dbReference type="GO" id="GO:0030170">
    <property type="term" value="F:pyridoxal phosphate binding"/>
    <property type="evidence" value="ECO:0007669"/>
    <property type="project" value="InterPro"/>
</dbReference>
<evidence type="ECO:0000256" key="4">
    <source>
        <dbReference type="RuleBase" id="RU003693"/>
    </source>
</evidence>
<dbReference type="Proteomes" id="UP000070560">
    <property type="component" value="Chromosome"/>
</dbReference>
<feature type="domain" description="Aminotransferase class I/classII large" evidence="5">
    <location>
        <begin position="50"/>
        <end position="389"/>
    </location>
</feature>
<keyword evidence="7" id="KW-1185">Reference proteome</keyword>
<dbReference type="RefSeq" id="WP_156469410.1">
    <property type="nucleotide sequence ID" value="NZ_CP013015.1"/>
</dbReference>
<dbReference type="InterPro" id="IPR015424">
    <property type="entry name" value="PyrdxlP-dep_Trfase"/>
</dbReference>
<name>A0A7U4QKK1_DESA2</name>
<dbReference type="GO" id="GO:0016874">
    <property type="term" value="F:ligase activity"/>
    <property type="evidence" value="ECO:0007669"/>
    <property type="project" value="UniProtKB-KW"/>
</dbReference>
<comment type="cofactor">
    <cofactor evidence="1 4">
        <name>pyridoxal 5'-phosphate</name>
        <dbReference type="ChEBI" id="CHEBI:597326"/>
    </cofactor>
</comment>
<dbReference type="PROSITE" id="PS00599">
    <property type="entry name" value="AA_TRANSFER_CLASS_2"/>
    <property type="match status" value="1"/>
</dbReference>
<dbReference type="Gene3D" id="3.40.640.10">
    <property type="entry name" value="Type I PLP-dependent aspartate aminotransferase-like (Major domain)"/>
    <property type="match status" value="1"/>
</dbReference>
<dbReference type="InterPro" id="IPR004839">
    <property type="entry name" value="Aminotransferase_I/II_large"/>
</dbReference>
<evidence type="ECO:0000259" key="5">
    <source>
        <dbReference type="Pfam" id="PF00155"/>
    </source>
</evidence>
<dbReference type="InterPro" id="IPR015421">
    <property type="entry name" value="PyrdxlP-dep_Trfase_major"/>
</dbReference>
<keyword evidence="2" id="KW-0808">Transferase</keyword>
<keyword evidence="6" id="KW-0436">Ligase</keyword>
<evidence type="ECO:0000313" key="6">
    <source>
        <dbReference type="EMBL" id="AMM41055.1"/>
    </source>
</evidence>
<reference evidence="6 7" key="1">
    <citation type="submission" date="2015-10" db="EMBL/GenBank/DDBJ databases">
        <title>Candidatus Desulfofervidus auxilii, a hydrogenotrophic sulfate-reducing bacterium involved in the thermophilic anaerobic oxidation of methane.</title>
        <authorList>
            <person name="Krukenberg V."/>
            <person name="Richter M."/>
            <person name="Wegener G."/>
        </authorList>
    </citation>
    <scope>NUCLEOTIDE SEQUENCE [LARGE SCALE GENOMIC DNA]</scope>
    <source>
        <strain evidence="6 7">HS1</strain>
    </source>
</reference>
<dbReference type="AlphaFoldDB" id="A0A7U4QKK1"/>
<dbReference type="InterPro" id="IPR050087">
    <property type="entry name" value="AON_synthase_class-II"/>
</dbReference>
<dbReference type="InterPro" id="IPR015422">
    <property type="entry name" value="PyrdxlP-dep_Trfase_small"/>
</dbReference>
<dbReference type="SUPFAM" id="SSF53383">
    <property type="entry name" value="PLP-dependent transferases"/>
    <property type="match status" value="1"/>
</dbReference>
<keyword evidence="3 4" id="KW-0663">Pyridoxal phosphate</keyword>
<dbReference type="GO" id="GO:0016740">
    <property type="term" value="F:transferase activity"/>
    <property type="evidence" value="ECO:0007669"/>
    <property type="project" value="UniProtKB-KW"/>
</dbReference>
<dbReference type="EMBL" id="CP013015">
    <property type="protein sequence ID" value="AMM41055.1"/>
    <property type="molecule type" value="Genomic_DNA"/>
</dbReference>
<dbReference type="PANTHER" id="PTHR13693">
    <property type="entry name" value="CLASS II AMINOTRANSFERASE/8-AMINO-7-OXONONANOATE SYNTHASE"/>
    <property type="match status" value="1"/>
</dbReference>
<proteinExistence type="inferred from homology"/>
<dbReference type="Pfam" id="PF00155">
    <property type="entry name" value="Aminotran_1_2"/>
    <property type="match status" value="1"/>
</dbReference>
<organism evidence="6 7">
    <name type="scientific">Desulfofervidus auxilii</name>
    <dbReference type="NCBI Taxonomy" id="1621989"/>
    <lineage>
        <taxon>Bacteria</taxon>
        <taxon>Pseudomonadati</taxon>
        <taxon>Thermodesulfobacteriota</taxon>
        <taxon>Candidatus Desulfofervidia</taxon>
        <taxon>Candidatus Desulfofervidales</taxon>
        <taxon>Candidatus Desulfofervidaceae</taxon>
        <taxon>Candidatus Desulfofervidus</taxon>
    </lineage>
</organism>
<protein>
    <submittedName>
        <fullName evidence="6">2-amino-3-ketobutyrate CoA ligase</fullName>
    </submittedName>
</protein>
<evidence type="ECO:0000256" key="3">
    <source>
        <dbReference type="ARBA" id="ARBA00022898"/>
    </source>
</evidence>
<dbReference type="Gene3D" id="3.90.1150.10">
    <property type="entry name" value="Aspartate Aminotransferase, domain 1"/>
    <property type="match status" value="1"/>
</dbReference>
<sequence length="399" mass="44026">MVIIMKTDIFSKCFDFYHQLEAVKKAEQYFYFRTISSIQGPEVNINGRRFIMLGSNNYLGLTEDQRVKEAAIKAIKKYGTGCAGSRLLNGTIDLHEDLEAQIAEFFKKEASIVFATGMQTNLGCIQALVTQDCVAILDKFDHASIIDGCRLASGCFKRYPHNDMQSLERLLQCEPEKPKLIIVDGVFSMEGDLTNLPGIVDLSKQYGVRIMLDDAHGIGVMGKNGRGTAEHFGLEEETDIIMGTFSKSLATIGGFIAAKREVIEYVKHVGRALLFSASLAPPLAAAASMAFKIIKTEPERRKKLWDNAHFWAEGLKTLGFDTGYSTTPIVPVIIGNTDKTFEMCRYLEENGVFVSPVVPPAVPPGRALLRTSVMATHTQKQLERALEAFAQAGRKAGII</sequence>
<evidence type="ECO:0000313" key="7">
    <source>
        <dbReference type="Proteomes" id="UP000070560"/>
    </source>
</evidence>